<evidence type="ECO:0000256" key="2">
    <source>
        <dbReference type="SAM" id="Phobius"/>
    </source>
</evidence>
<keyword evidence="5" id="KW-1185">Reference proteome</keyword>
<evidence type="ECO:0000313" key="5">
    <source>
        <dbReference type="Proteomes" id="UP000244900"/>
    </source>
</evidence>
<feature type="compositionally biased region" description="Gly residues" evidence="1">
    <location>
        <begin position="92"/>
        <end position="107"/>
    </location>
</feature>
<feature type="compositionally biased region" description="Basic and acidic residues" evidence="1">
    <location>
        <begin position="67"/>
        <end position="78"/>
    </location>
</feature>
<dbReference type="RefSeq" id="WP_108906804.1">
    <property type="nucleotide sequence ID" value="NZ_CP029188.1"/>
</dbReference>
<reference evidence="4 5" key="1">
    <citation type="submission" date="2018-05" db="EMBL/GenBank/DDBJ databases">
        <title>Complete genome sequence of sponge-derived Streptomyces sp. HNM0039.</title>
        <authorList>
            <person name="Huang X."/>
            <person name="Zhou S."/>
        </authorList>
    </citation>
    <scope>NUCLEOTIDE SEQUENCE [LARGE SCALE GENOMIC DNA]</scope>
    <source>
        <strain evidence="4 5">HNM0039</strain>
    </source>
</reference>
<organism evidence="4 5">
    <name type="scientific">Streptomyces tirandamycinicus</name>
    <dbReference type="NCBI Taxonomy" id="2174846"/>
    <lineage>
        <taxon>Bacteria</taxon>
        <taxon>Bacillati</taxon>
        <taxon>Actinomycetota</taxon>
        <taxon>Actinomycetes</taxon>
        <taxon>Kitasatosporales</taxon>
        <taxon>Streptomycetaceae</taxon>
        <taxon>Streptomyces</taxon>
    </lineage>
</organism>
<feature type="signal peptide" evidence="3">
    <location>
        <begin position="1"/>
        <end position="26"/>
    </location>
</feature>
<feature type="region of interest" description="Disordered" evidence="1">
    <location>
        <begin position="29"/>
        <end position="318"/>
    </location>
</feature>
<evidence type="ECO:0000256" key="3">
    <source>
        <dbReference type="SAM" id="SignalP"/>
    </source>
</evidence>
<dbReference type="Proteomes" id="UP000244900">
    <property type="component" value="Chromosome"/>
</dbReference>
<feature type="compositionally biased region" description="Low complexity" evidence="1">
    <location>
        <begin position="291"/>
        <end position="305"/>
    </location>
</feature>
<sequence>MTPKLRTHCATTLAALVLALPVATYAYTEGPPAHAGESRGDGGKSRGESREDRGARGQGGRATSGEGGRHEGPRREESGGPGGARQHDGAPPYGGGGGASSRSGGPGRGEDARYGGQAGRSGHDTFGGARAHSRGLGEAGADVGADRRTPGHGSPVHGPPATQPLTGRAAAEPDPGEDGDRRPANPRAAGKPHTPLQQQAAERPTPSPTASLAGRQAGQGRLRPGRTAAPSVGPPASPDRPDDGRDGREGVHDGVHDGELDHGRDRDPDGSAAPRDEEADESQSLHDDPAPSESTPADDPSPAAAGRSHPHPVSQPLERQVSALTLGAGCALMGLGLGYMGLRLRRG</sequence>
<keyword evidence="2" id="KW-0472">Membrane</keyword>
<keyword evidence="2" id="KW-1133">Transmembrane helix</keyword>
<evidence type="ECO:0000256" key="1">
    <source>
        <dbReference type="SAM" id="MobiDB-lite"/>
    </source>
</evidence>
<name>A0A2S1SUP8_9ACTN</name>
<keyword evidence="2" id="KW-0812">Transmembrane</keyword>
<feature type="compositionally biased region" description="Gly residues" evidence="1">
    <location>
        <begin position="56"/>
        <end position="66"/>
    </location>
</feature>
<evidence type="ECO:0000313" key="4">
    <source>
        <dbReference type="EMBL" id="AWI30017.1"/>
    </source>
</evidence>
<feature type="transmembrane region" description="Helical" evidence="2">
    <location>
        <begin position="321"/>
        <end position="342"/>
    </location>
</feature>
<proteinExistence type="predicted"/>
<feature type="compositionally biased region" description="Basic and acidic residues" evidence="1">
    <location>
        <begin position="239"/>
        <end position="269"/>
    </location>
</feature>
<dbReference type="KEGG" id="stir:DDW44_15480"/>
<feature type="compositionally biased region" description="Basic and acidic residues" evidence="1">
    <location>
        <begin position="36"/>
        <end position="55"/>
    </location>
</feature>
<dbReference type="EMBL" id="CP029188">
    <property type="protein sequence ID" value="AWI30017.1"/>
    <property type="molecule type" value="Genomic_DNA"/>
</dbReference>
<keyword evidence="3" id="KW-0732">Signal</keyword>
<dbReference type="OrthoDB" id="10019741at2"/>
<evidence type="ECO:0008006" key="6">
    <source>
        <dbReference type="Google" id="ProtNLM"/>
    </source>
</evidence>
<accession>A0A2S1SUP8</accession>
<gene>
    <name evidence="4" type="ORF">DDW44_15480</name>
</gene>
<feature type="chain" id="PRO_5039054486" description="Translation initiation factor IF-2" evidence="3">
    <location>
        <begin position="27"/>
        <end position="347"/>
    </location>
</feature>
<protein>
    <recommendedName>
        <fullName evidence="6">Translation initiation factor IF-2</fullName>
    </recommendedName>
</protein>
<dbReference type="AlphaFoldDB" id="A0A2S1SUP8"/>